<dbReference type="PANTHER" id="PTHR33308">
    <property type="entry name" value="PEPTIDOGLYCAN HYDROLASE FLGJ"/>
    <property type="match status" value="1"/>
</dbReference>
<evidence type="ECO:0000256" key="5">
    <source>
        <dbReference type="SAM" id="Phobius"/>
    </source>
</evidence>
<dbReference type="Gene3D" id="1.10.530.10">
    <property type="match status" value="1"/>
</dbReference>
<dbReference type="CDD" id="cd00118">
    <property type="entry name" value="LysM"/>
    <property type="match status" value="1"/>
</dbReference>
<keyword evidence="5" id="KW-1133">Transmembrane helix</keyword>
<dbReference type="InterPro" id="IPR002901">
    <property type="entry name" value="MGlyc_endo_b_GlcNAc-like_dom"/>
</dbReference>
<keyword evidence="2" id="KW-0081">Bacteriolytic enzyme</keyword>
<dbReference type="SUPFAM" id="SSF54106">
    <property type="entry name" value="LysM domain"/>
    <property type="match status" value="1"/>
</dbReference>
<feature type="transmembrane region" description="Helical" evidence="5">
    <location>
        <begin position="36"/>
        <end position="55"/>
    </location>
</feature>
<evidence type="ECO:0000256" key="1">
    <source>
        <dbReference type="ARBA" id="ARBA00022529"/>
    </source>
</evidence>
<dbReference type="PROSITE" id="PS51782">
    <property type="entry name" value="LYSM"/>
    <property type="match status" value="1"/>
</dbReference>
<comment type="caution">
    <text evidence="7">The sequence shown here is derived from an EMBL/GenBank/DDBJ whole genome shotgun (WGS) entry which is preliminary data.</text>
</comment>
<dbReference type="Proteomes" id="UP000539265">
    <property type="component" value="Unassembled WGS sequence"/>
</dbReference>
<evidence type="ECO:0000256" key="3">
    <source>
        <dbReference type="ARBA" id="ARBA00022801"/>
    </source>
</evidence>
<feature type="domain" description="LysM" evidence="6">
    <location>
        <begin position="260"/>
        <end position="303"/>
    </location>
</feature>
<keyword evidence="1" id="KW-0929">Antimicrobial</keyword>
<dbReference type="GO" id="GO:0004040">
    <property type="term" value="F:amidase activity"/>
    <property type="evidence" value="ECO:0007669"/>
    <property type="project" value="InterPro"/>
</dbReference>
<dbReference type="Pfam" id="PF01476">
    <property type="entry name" value="LysM"/>
    <property type="match status" value="1"/>
</dbReference>
<accession>A0A839SCL5</accession>
<dbReference type="SMART" id="SM00257">
    <property type="entry name" value="LysM"/>
    <property type="match status" value="1"/>
</dbReference>
<dbReference type="GO" id="GO:0042742">
    <property type="term" value="P:defense response to bacterium"/>
    <property type="evidence" value="ECO:0007669"/>
    <property type="project" value="UniProtKB-KW"/>
</dbReference>
<reference evidence="7" key="1">
    <citation type="submission" date="2020-08" db="EMBL/GenBank/DDBJ databases">
        <title>Genomic Encyclopedia of Type Strains, Phase III (KMG-III): the genomes of soil and plant-associated and newly described type strains.</title>
        <authorList>
            <person name="Whitman W."/>
        </authorList>
    </citation>
    <scope>NUCLEOTIDE SEQUENCE [LARGE SCALE GENOMIC DNA]</scope>
    <source>
        <strain evidence="7">CECT 8628</strain>
    </source>
</reference>
<feature type="transmembrane region" description="Helical" evidence="5">
    <location>
        <begin position="12"/>
        <end position="30"/>
    </location>
</feature>
<proteinExistence type="predicted"/>
<dbReference type="PANTHER" id="PTHR33308:SF9">
    <property type="entry name" value="PEPTIDOGLYCAN HYDROLASE FLGJ"/>
    <property type="match status" value="1"/>
</dbReference>
<dbReference type="RefSeq" id="WP_232010746.1">
    <property type="nucleotide sequence ID" value="NZ_AP017313.1"/>
</dbReference>
<keyword evidence="5" id="KW-0812">Transmembrane</keyword>
<keyword evidence="5" id="KW-0472">Membrane</keyword>
<gene>
    <name evidence="7" type="ORF">FHS11_000839</name>
</gene>
<name>A0A839SCL5_9SPHI</name>
<evidence type="ECO:0000259" key="6">
    <source>
        <dbReference type="PROSITE" id="PS51782"/>
    </source>
</evidence>
<keyword evidence="3" id="KW-0378">Hydrolase</keyword>
<dbReference type="SMART" id="SM00047">
    <property type="entry name" value="LYZ2"/>
    <property type="match status" value="1"/>
</dbReference>
<dbReference type="InterPro" id="IPR051056">
    <property type="entry name" value="Glycosyl_Hydrolase_73"/>
</dbReference>
<keyword evidence="8" id="KW-1185">Reference proteome</keyword>
<dbReference type="AlphaFoldDB" id="A0A839SCL5"/>
<organism evidence="7 8">
    <name type="scientific">Mucilaginibacter gotjawali</name>
    <dbReference type="NCBI Taxonomy" id="1550579"/>
    <lineage>
        <taxon>Bacteria</taxon>
        <taxon>Pseudomonadati</taxon>
        <taxon>Bacteroidota</taxon>
        <taxon>Sphingobacteriia</taxon>
        <taxon>Sphingobacteriales</taxon>
        <taxon>Sphingobacteriaceae</taxon>
        <taxon>Mucilaginibacter</taxon>
    </lineage>
</organism>
<evidence type="ECO:0000313" key="7">
    <source>
        <dbReference type="EMBL" id="MBB3054429.1"/>
    </source>
</evidence>
<dbReference type="GO" id="GO:0031640">
    <property type="term" value="P:killing of cells of another organism"/>
    <property type="evidence" value="ECO:0007669"/>
    <property type="project" value="UniProtKB-KW"/>
</dbReference>
<dbReference type="Gene3D" id="3.10.350.10">
    <property type="entry name" value="LysM domain"/>
    <property type="match status" value="1"/>
</dbReference>
<dbReference type="InterPro" id="IPR036779">
    <property type="entry name" value="LysM_dom_sf"/>
</dbReference>
<sequence length="305" mass="34209">MTIKLNLINQNNVLRVIIGGTQLANGLVFIAMRKTIYLFIGLAFFTSCSAHRITVSNRAAKQNNRHIRQQNDGADYTPLTSLQYIDRYKAIAIQEMNSYGIPASITLAQGLFESGSGNGELARVANNHFGIKSTPSWTGNVYYKDDDSKNDAFRVYNSPEESFRDHSLFLKRKNYTPLFDLDITDYKGWCRGLKKAGYATNPNYPSILIGIIEKYNLQQYDNPGYKQVEIKTQDPAPLTQRPDSIYAIKDSAVQANPRNKTYTVKQGDTLYNISKRFGLSVDDLKALNNLDGAAIKIGQVLVVVK</sequence>
<dbReference type="Pfam" id="PF01832">
    <property type="entry name" value="Glucosaminidase"/>
    <property type="match status" value="1"/>
</dbReference>
<dbReference type="EMBL" id="JACHWX010000002">
    <property type="protein sequence ID" value="MBB3054429.1"/>
    <property type="molecule type" value="Genomic_DNA"/>
</dbReference>
<evidence type="ECO:0000313" key="8">
    <source>
        <dbReference type="Proteomes" id="UP000539265"/>
    </source>
</evidence>
<dbReference type="InterPro" id="IPR018392">
    <property type="entry name" value="LysM"/>
</dbReference>
<evidence type="ECO:0000256" key="4">
    <source>
        <dbReference type="ARBA" id="ARBA00032108"/>
    </source>
</evidence>
<evidence type="ECO:0000256" key="2">
    <source>
        <dbReference type="ARBA" id="ARBA00022638"/>
    </source>
</evidence>
<protein>
    <recommendedName>
        <fullName evidence="4">Peptidoglycan hydrolase</fullName>
    </recommendedName>
</protein>